<organism evidence="3 4">
    <name type="scientific">Hymenobacter monticola</name>
    <dbReference type="NCBI Taxonomy" id="1705399"/>
    <lineage>
        <taxon>Bacteria</taxon>
        <taxon>Pseudomonadati</taxon>
        <taxon>Bacteroidota</taxon>
        <taxon>Cytophagia</taxon>
        <taxon>Cytophagales</taxon>
        <taxon>Hymenobacteraceae</taxon>
        <taxon>Hymenobacter</taxon>
    </lineage>
</organism>
<keyword evidence="1" id="KW-0732">Signal</keyword>
<evidence type="ECO:0000313" key="4">
    <source>
        <dbReference type="Proteomes" id="UP000831390"/>
    </source>
</evidence>
<protein>
    <submittedName>
        <fullName evidence="3">PorT family protein</fullName>
    </submittedName>
</protein>
<name>A0ABY4B2L5_9BACT</name>
<reference evidence="3 4" key="1">
    <citation type="submission" date="2022-03" db="EMBL/GenBank/DDBJ databases">
        <title>Hymenobactersp. isolated from the air.</title>
        <authorList>
            <person name="Won M."/>
            <person name="Kwon S.-W."/>
        </authorList>
    </citation>
    <scope>NUCLEOTIDE SEQUENCE [LARGE SCALE GENOMIC DNA]</scope>
    <source>
        <strain evidence="3 4">KACC 22596</strain>
    </source>
</reference>
<evidence type="ECO:0000259" key="2">
    <source>
        <dbReference type="Pfam" id="PF13568"/>
    </source>
</evidence>
<dbReference type="RefSeq" id="WP_243511465.1">
    <property type="nucleotide sequence ID" value="NZ_CP094534.1"/>
</dbReference>
<gene>
    <name evidence="3" type="ORF">MTP16_15835</name>
</gene>
<feature type="chain" id="PRO_5046839719" evidence="1">
    <location>
        <begin position="23"/>
        <end position="299"/>
    </location>
</feature>
<dbReference type="EMBL" id="CP094534">
    <property type="protein sequence ID" value="UOE32597.1"/>
    <property type="molecule type" value="Genomic_DNA"/>
</dbReference>
<dbReference type="InterPro" id="IPR025665">
    <property type="entry name" value="Beta-barrel_OMP_2"/>
</dbReference>
<accession>A0ABY4B2L5</accession>
<dbReference type="Proteomes" id="UP000831390">
    <property type="component" value="Chromosome"/>
</dbReference>
<sequence>MKHGLLALATFVAVGAAPAAHAQTTISFGLRLGANYASRSGDDPKYSPVTGTNSGTATVAVTSQQDYNRKAIFAPQFGAVLDVRFGKLALQPAVLFSQKGVDQTLKSTATQTSSFNGFPGSKFVYNDSFHSTSRANYLEIPINVVYTSGTDHGFQLFAGPYVAFGVGGRTEIENEGSVVSTNGSFTSTNNYYSYGNTFFIYRDNYPGAPTTNSSTGTGGQSTTVNASFEATSGAVVARRFDAGLNAGIGYRFSALQVQLGYGLGLVNQQTGKAPTFRDDLPAYYQRVAHLTATYFIKGM</sequence>
<dbReference type="Pfam" id="PF13568">
    <property type="entry name" value="OMP_b-brl_2"/>
    <property type="match status" value="1"/>
</dbReference>
<proteinExistence type="predicted"/>
<evidence type="ECO:0000256" key="1">
    <source>
        <dbReference type="SAM" id="SignalP"/>
    </source>
</evidence>
<feature type="signal peptide" evidence="1">
    <location>
        <begin position="1"/>
        <end position="22"/>
    </location>
</feature>
<evidence type="ECO:0000313" key="3">
    <source>
        <dbReference type="EMBL" id="UOE32597.1"/>
    </source>
</evidence>
<feature type="domain" description="Outer membrane protein beta-barrel" evidence="2">
    <location>
        <begin position="22"/>
        <end position="266"/>
    </location>
</feature>
<keyword evidence="4" id="KW-1185">Reference proteome</keyword>